<organism evidence="1 2">
    <name type="scientific">Cuscuta campestris</name>
    <dbReference type="NCBI Taxonomy" id="132261"/>
    <lineage>
        <taxon>Eukaryota</taxon>
        <taxon>Viridiplantae</taxon>
        <taxon>Streptophyta</taxon>
        <taxon>Embryophyta</taxon>
        <taxon>Tracheophyta</taxon>
        <taxon>Spermatophyta</taxon>
        <taxon>Magnoliopsida</taxon>
        <taxon>eudicotyledons</taxon>
        <taxon>Gunneridae</taxon>
        <taxon>Pentapetalae</taxon>
        <taxon>asterids</taxon>
        <taxon>lamiids</taxon>
        <taxon>Solanales</taxon>
        <taxon>Convolvulaceae</taxon>
        <taxon>Cuscuteae</taxon>
        <taxon>Cuscuta</taxon>
        <taxon>Cuscuta subgen. Grammica</taxon>
        <taxon>Cuscuta sect. Cleistogrammica</taxon>
    </lineage>
</organism>
<gene>
    <name evidence="1" type="ORF">CCAM_LOCUS27335</name>
</gene>
<dbReference type="OrthoDB" id="1305300at2759"/>
<evidence type="ECO:0000313" key="2">
    <source>
        <dbReference type="Proteomes" id="UP000595140"/>
    </source>
</evidence>
<name>A0A484MAD1_9ASTE</name>
<dbReference type="EMBL" id="OOIL02002938">
    <property type="protein sequence ID" value="VFQ85559.1"/>
    <property type="molecule type" value="Genomic_DNA"/>
</dbReference>
<reference evidence="1 2" key="1">
    <citation type="submission" date="2018-04" db="EMBL/GenBank/DDBJ databases">
        <authorList>
            <person name="Vogel A."/>
        </authorList>
    </citation>
    <scope>NUCLEOTIDE SEQUENCE [LARGE SCALE GENOMIC DNA]</scope>
</reference>
<dbReference type="Proteomes" id="UP000595140">
    <property type="component" value="Unassembled WGS sequence"/>
</dbReference>
<accession>A0A484MAD1</accession>
<proteinExistence type="predicted"/>
<dbReference type="PANTHER" id="PTHR34835:SF90">
    <property type="entry name" value="AMINOTRANSFERASE-LIKE PLANT MOBILE DOMAIN-CONTAINING PROTEIN"/>
    <property type="match status" value="1"/>
</dbReference>
<protein>
    <submittedName>
        <fullName evidence="1">Uncharacterized protein</fullName>
    </submittedName>
</protein>
<keyword evidence="2" id="KW-1185">Reference proteome</keyword>
<dbReference type="PANTHER" id="PTHR34835">
    <property type="entry name" value="OS07G0283600 PROTEIN-RELATED"/>
    <property type="match status" value="1"/>
</dbReference>
<sequence length="263" mass="29869">MNEVQRSEVEKIGFGSILKMEISELPARLGRWVVENYNARSNTLQFPKDREMHITKEDVYIVLGWPNGGQRIECNKSNKDRILLEKWRLKFGRKDGKITAGDVVEKMLMCKDGGEWFIRHFMVLIVAVLIDSTSHGYMNALVLDHLRNVQEVFYVDRVAVYTRSMPRMFPAVVGWTAKTLRERENTEVKDGGFGIGHDDGRLGAEQRIVMVNTMDDDAQEHESSANESDAPVDLVVEDSEESLLLDDDPIWSSPEVIAAVDLA</sequence>
<evidence type="ECO:0000313" key="1">
    <source>
        <dbReference type="EMBL" id="VFQ85559.1"/>
    </source>
</evidence>
<dbReference type="AlphaFoldDB" id="A0A484MAD1"/>